<evidence type="ECO:0000256" key="14">
    <source>
        <dbReference type="RuleBase" id="RU003738"/>
    </source>
</evidence>
<keyword evidence="4 12" id="KW-0663">Pyridoxal phosphate</keyword>
<organism evidence="16 17">
    <name type="scientific">Caloramator proteoclasticus DSM 10124</name>
    <dbReference type="NCBI Taxonomy" id="1121262"/>
    <lineage>
        <taxon>Bacteria</taxon>
        <taxon>Bacillati</taxon>
        <taxon>Bacillota</taxon>
        <taxon>Clostridia</taxon>
        <taxon>Eubacteriales</taxon>
        <taxon>Clostridiaceae</taxon>
        <taxon>Caloramator</taxon>
    </lineage>
</organism>
<dbReference type="NCBIfam" id="TIGR01048">
    <property type="entry name" value="lysA"/>
    <property type="match status" value="1"/>
</dbReference>
<keyword evidence="6 12" id="KW-0456">Lyase</keyword>
<protein>
    <recommendedName>
        <fullName evidence="11 12">Diaminopimelate decarboxylase</fullName>
        <shortName evidence="12">DAP decarboxylase</shortName>
        <shortName evidence="12">DAPDC</shortName>
        <ecNumber evidence="10 12">4.1.1.20</ecNumber>
    </recommendedName>
</protein>
<dbReference type="InterPro" id="IPR029066">
    <property type="entry name" value="PLP-binding_barrel"/>
</dbReference>
<dbReference type="FunFam" id="3.20.20.10:FF:000003">
    <property type="entry name" value="Diaminopimelate decarboxylase"/>
    <property type="match status" value="1"/>
</dbReference>
<feature type="modified residue" description="N6-(pyridoxal phosphate)lysine" evidence="12 13">
    <location>
        <position position="65"/>
    </location>
</feature>
<comment type="subunit">
    <text evidence="12">Homodimer.</text>
</comment>
<feature type="binding site" evidence="12">
    <location>
        <position position="389"/>
    </location>
    <ligand>
        <name>substrate</name>
    </ligand>
</feature>
<dbReference type="InterPro" id="IPR022644">
    <property type="entry name" value="De-COase2_N"/>
</dbReference>
<comment type="cofactor">
    <cofactor evidence="1 12 13 14">
        <name>pyridoxal 5'-phosphate</name>
        <dbReference type="ChEBI" id="CHEBI:597326"/>
    </cofactor>
</comment>
<dbReference type="EC" id="4.1.1.20" evidence="10 12"/>
<comment type="catalytic activity">
    <reaction evidence="7 12 14">
        <text>meso-2,6-diaminopimelate + H(+) = L-lysine + CO2</text>
        <dbReference type="Rhea" id="RHEA:15101"/>
        <dbReference type="ChEBI" id="CHEBI:15378"/>
        <dbReference type="ChEBI" id="CHEBI:16526"/>
        <dbReference type="ChEBI" id="CHEBI:32551"/>
        <dbReference type="ChEBI" id="CHEBI:57791"/>
        <dbReference type="EC" id="4.1.1.20"/>
    </reaction>
</comment>
<dbReference type="PROSITE" id="PS00879">
    <property type="entry name" value="ODR_DC_2_2"/>
    <property type="match status" value="1"/>
</dbReference>
<dbReference type="PANTHER" id="PTHR43727:SF2">
    <property type="entry name" value="GROUP IV DECARBOXYLASE"/>
    <property type="match status" value="1"/>
</dbReference>
<keyword evidence="2 12" id="KW-0028">Amino-acid biosynthesis</keyword>
<dbReference type="InterPro" id="IPR022657">
    <property type="entry name" value="De-COase2_CS"/>
</dbReference>
<feature type="domain" description="Orn/DAP/Arg decarboxylase 2 N-terminal" evidence="15">
    <location>
        <begin position="40"/>
        <end position="295"/>
    </location>
</feature>
<evidence type="ECO:0000313" key="17">
    <source>
        <dbReference type="Proteomes" id="UP000184423"/>
    </source>
</evidence>
<proteinExistence type="inferred from homology"/>
<evidence type="ECO:0000256" key="2">
    <source>
        <dbReference type="ARBA" id="ARBA00022605"/>
    </source>
</evidence>
<keyword evidence="17" id="KW-1185">Reference proteome</keyword>
<evidence type="ECO:0000256" key="5">
    <source>
        <dbReference type="ARBA" id="ARBA00023154"/>
    </source>
</evidence>
<evidence type="ECO:0000256" key="12">
    <source>
        <dbReference type="HAMAP-Rule" id="MF_02120"/>
    </source>
</evidence>
<accession>A0A1M4TR55</accession>
<evidence type="ECO:0000256" key="13">
    <source>
        <dbReference type="PIRSR" id="PIRSR600183-50"/>
    </source>
</evidence>
<feature type="binding site" evidence="12">
    <location>
        <position position="389"/>
    </location>
    <ligand>
        <name>pyridoxal 5'-phosphate</name>
        <dbReference type="ChEBI" id="CHEBI:597326"/>
    </ligand>
</feature>
<dbReference type="Gene3D" id="2.40.37.10">
    <property type="entry name" value="Lyase, Ornithine Decarboxylase, Chain A, domain 1"/>
    <property type="match status" value="1"/>
</dbReference>
<keyword evidence="3 12" id="KW-0210">Decarboxylase</keyword>
<evidence type="ECO:0000259" key="15">
    <source>
        <dbReference type="Pfam" id="PF02784"/>
    </source>
</evidence>
<feature type="active site" description="Proton donor" evidence="13">
    <location>
        <position position="360"/>
    </location>
</feature>
<comment type="function">
    <text evidence="12">Specifically catalyzes the decarboxylation of meso-diaminopimelate (meso-DAP) to L-lysine.</text>
</comment>
<dbReference type="PRINTS" id="PR01179">
    <property type="entry name" value="ODADCRBXLASE"/>
</dbReference>
<comment type="pathway">
    <text evidence="8 12 14">Amino-acid biosynthesis; L-lysine biosynthesis via DAP pathway; L-lysine from DL-2,6-diaminopimelate: step 1/1.</text>
</comment>
<dbReference type="InterPro" id="IPR000183">
    <property type="entry name" value="Orn/DAP/Arg_de-COase"/>
</dbReference>
<evidence type="ECO:0000256" key="3">
    <source>
        <dbReference type="ARBA" id="ARBA00022793"/>
    </source>
</evidence>
<dbReference type="GO" id="GO:0009089">
    <property type="term" value="P:lysine biosynthetic process via diaminopimelate"/>
    <property type="evidence" value="ECO:0007669"/>
    <property type="project" value="UniProtKB-UniRule"/>
</dbReference>
<dbReference type="PRINTS" id="PR01181">
    <property type="entry name" value="DAPDCRBXLASE"/>
</dbReference>
<evidence type="ECO:0000256" key="9">
    <source>
        <dbReference type="ARBA" id="ARBA00060983"/>
    </source>
</evidence>
<dbReference type="SUPFAM" id="SSF50621">
    <property type="entry name" value="Alanine racemase C-terminal domain-like"/>
    <property type="match status" value="1"/>
</dbReference>
<dbReference type="InterPro" id="IPR002986">
    <property type="entry name" value="DAP_deCOOHase_LysA"/>
</dbReference>
<dbReference type="Pfam" id="PF02784">
    <property type="entry name" value="Orn_Arg_deC_N"/>
    <property type="match status" value="1"/>
</dbReference>
<reference evidence="17" key="1">
    <citation type="submission" date="2016-11" db="EMBL/GenBank/DDBJ databases">
        <authorList>
            <person name="Varghese N."/>
            <person name="Submissions S."/>
        </authorList>
    </citation>
    <scope>NUCLEOTIDE SEQUENCE [LARGE SCALE GENOMIC DNA]</scope>
    <source>
        <strain evidence="17">DSM 10124</strain>
    </source>
</reference>
<dbReference type="GO" id="GO:0008836">
    <property type="term" value="F:diaminopimelate decarboxylase activity"/>
    <property type="evidence" value="ECO:0007669"/>
    <property type="project" value="UniProtKB-UniRule"/>
</dbReference>
<comment type="similarity">
    <text evidence="9 12">Belongs to the Orn/Lys/Arg decarboxylase class-II family. LysA subfamily.</text>
</comment>
<keyword evidence="5 12" id="KW-0457">Lysine biosynthesis</keyword>
<feature type="binding site" evidence="12">
    <location>
        <position position="361"/>
    </location>
    <ligand>
        <name>substrate</name>
    </ligand>
</feature>
<evidence type="ECO:0000256" key="11">
    <source>
        <dbReference type="ARBA" id="ARBA00074972"/>
    </source>
</evidence>
<dbReference type="CDD" id="cd06828">
    <property type="entry name" value="PLPDE_III_DapDC"/>
    <property type="match status" value="1"/>
</dbReference>
<dbReference type="Gene3D" id="3.20.20.10">
    <property type="entry name" value="Alanine racemase"/>
    <property type="match status" value="1"/>
</dbReference>
<evidence type="ECO:0000256" key="7">
    <source>
        <dbReference type="ARBA" id="ARBA00050464"/>
    </source>
</evidence>
<feature type="binding site" evidence="12">
    <location>
        <position position="292"/>
    </location>
    <ligand>
        <name>substrate</name>
    </ligand>
</feature>
<gene>
    <name evidence="12" type="primary">lysA</name>
    <name evidence="16" type="ORF">SAMN02746091_00445</name>
</gene>
<dbReference type="Proteomes" id="UP000184423">
    <property type="component" value="Unassembled WGS sequence"/>
</dbReference>
<evidence type="ECO:0000256" key="10">
    <source>
        <dbReference type="ARBA" id="ARBA00066427"/>
    </source>
</evidence>
<dbReference type="AlphaFoldDB" id="A0A1M4TR55"/>
<feature type="binding site" evidence="12">
    <location>
        <begin position="289"/>
        <end position="292"/>
    </location>
    <ligand>
        <name>pyridoxal 5'-phosphate</name>
        <dbReference type="ChEBI" id="CHEBI:597326"/>
    </ligand>
</feature>
<dbReference type="SUPFAM" id="SSF51419">
    <property type="entry name" value="PLP-binding barrel"/>
    <property type="match status" value="1"/>
</dbReference>
<dbReference type="HAMAP" id="MF_02120">
    <property type="entry name" value="LysA"/>
    <property type="match status" value="1"/>
</dbReference>
<dbReference type="EMBL" id="FQVG01000005">
    <property type="protein sequence ID" value="SHE46874.1"/>
    <property type="molecule type" value="Genomic_DNA"/>
</dbReference>
<dbReference type="PANTHER" id="PTHR43727">
    <property type="entry name" value="DIAMINOPIMELATE DECARBOXYLASE"/>
    <property type="match status" value="1"/>
</dbReference>
<evidence type="ECO:0000256" key="6">
    <source>
        <dbReference type="ARBA" id="ARBA00023239"/>
    </source>
</evidence>
<sequence length="430" mass="48716">MFGYRGLTMAEDGMLKISDVRCDYLVKKYGTPLYVMNEEEILERIRDIKQNHILKYNGVAAYASKAFLNKEMCRIIKREGLWLDVVSGGELYTAKSVDFPMENVIFHGNNKTYEELSMAVEYGVGRIVIDNFNEIDILEDILKENKKTIDVQIRVTPGIDGHTHEFIRTGQVDSKFGFPMHDESALYAVKRILNSEGLNLRGVHAHIGSQLHQNNIYRLEVEILAKFVGDIKNLFGYEIDEINCGGGFGIFYNEEDKRLPISFFTDVIHEAVDEFFNKYNLKKPTVFIEPGRWIVGEAGVTLYKVGAIKDIKGVRKYVSVDGGMTDNIRTALYSAKYTAVVANKLNIDDKEVVTICGKCCESGDILIRDISLPKLEKGDILAVLSTGAYNYSMASNYNRIPRPPVVIVNNGKDRLIVKRETYDDILRNDI</sequence>
<feature type="binding site" evidence="12">
    <location>
        <position position="333"/>
    </location>
    <ligand>
        <name>substrate</name>
    </ligand>
</feature>
<feature type="binding site" evidence="12">
    <location>
        <position position="329"/>
    </location>
    <ligand>
        <name>substrate</name>
    </ligand>
</feature>
<dbReference type="FunFam" id="2.40.37.10:FF:000003">
    <property type="entry name" value="Diaminopimelate decarboxylase"/>
    <property type="match status" value="1"/>
</dbReference>
<evidence type="ECO:0000313" key="16">
    <source>
        <dbReference type="EMBL" id="SHE46874.1"/>
    </source>
</evidence>
<evidence type="ECO:0000256" key="1">
    <source>
        <dbReference type="ARBA" id="ARBA00001933"/>
    </source>
</evidence>
<feature type="binding site" evidence="12">
    <location>
        <position position="247"/>
    </location>
    <ligand>
        <name>pyridoxal 5'-phosphate</name>
        <dbReference type="ChEBI" id="CHEBI:597326"/>
    </ligand>
</feature>
<name>A0A1M4TR55_9CLOT</name>
<dbReference type="GO" id="GO:0030170">
    <property type="term" value="F:pyridoxal phosphate binding"/>
    <property type="evidence" value="ECO:0007669"/>
    <property type="project" value="UniProtKB-UniRule"/>
</dbReference>
<dbReference type="UniPathway" id="UPA00034">
    <property type="reaction ID" value="UER00027"/>
</dbReference>
<evidence type="ECO:0000256" key="8">
    <source>
        <dbReference type="ARBA" id="ARBA00060643"/>
    </source>
</evidence>
<dbReference type="InterPro" id="IPR009006">
    <property type="entry name" value="Ala_racemase/Decarboxylase_C"/>
</dbReference>
<evidence type="ECO:0000256" key="4">
    <source>
        <dbReference type="ARBA" id="ARBA00022898"/>
    </source>
</evidence>